<accession>A0ABP0WLQ1</accession>
<keyword evidence="3" id="KW-1185">Reference proteome</keyword>
<feature type="region of interest" description="Disordered" evidence="1">
    <location>
        <begin position="128"/>
        <end position="200"/>
    </location>
</feature>
<dbReference type="SUPFAM" id="SSF52047">
    <property type="entry name" value="RNI-like"/>
    <property type="match status" value="1"/>
</dbReference>
<reference evidence="2" key="1">
    <citation type="submission" date="2024-02" db="EMBL/GenBank/DDBJ databases">
        <authorList>
            <consortium name="ELIXIR-Norway"/>
            <consortium name="Elixir Norway"/>
        </authorList>
    </citation>
    <scope>NUCLEOTIDE SEQUENCE</scope>
</reference>
<proteinExistence type="predicted"/>
<dbReference type="SMART" id="SM00367">
    <property type="entry name" value="LRR_CC"/>
    <property type="match status" value="9"/>
</dbReference>
<feature type="compositionally biased region" description="Basic residues" evidence="1">
    <location>
        <begin position="45"/>
        <end position="55"/>
    </location>
</feature>
<dbReference type="Gene3D" id="3.80.10.10">
    <property type="entry name" value="Ribonuclease Inhibitor"/>
    <property type="match status" value="2"/>
</dbReference>
<name>A0ABP0WLQ1_9BRYO</name>
<dbReference type="InterPro" id="IPR001611">
    <property type="entry name" value="Leu-rich_rpt"/>
</dbReference>
<feature type="compositionally biased region" description="Acidic residues" evidence="1">
    <location>
        <begin position="145"/>
        <end position="163"/>
    </location>
</feature>
<protein>
    <submittedName>
        <fullName evidence="2">Uncharacterized protein</fullName>
    </submittedName>
</protein>
<dbReference type="PANTHER" id="PTHR13318:SF101">
    <property type="entry name" value="F-BOX_LRR PROTEIN"/>
    <property type="match status" value="1"/>
</dbReference>
<dbReference type="EMBL" id="OZ020113">
    <property type="protein sequence ID" value="CAK9266425.1"/>
    <property type="molecule type" value="Genomic_DNA"/>
</dbReference>
<feature type="region of interest" description="Disordered" evidence="1">
    <location>
        <begin position="1"/>
        <end position="74"/>
    </location>
</feature>
<dbReference type="InterPro" id="IPR032675">
    <property type="entry name" value="LRR_dom_sf"/>
</dbReference>
<evidence type="ECO:0000313" key="3">
    <source>
        <dbReference type="Proteomes" id="UP001497444"/>
    </source>
</evidence>
<sequence length="781" mass="81841">MRVLRSRRGKGSSDVSDTPAAANADGPESSSSKRHQVAGGDARASSRRASKKHRAAAAEEETDPPEHCYGEPASSSVAATFDVSGTAAAVIPVAAAGHMSSSFPASTGAAGRGKGLLDVALLIGGSGEGERSILRRSKRLKCEAVMEEEEEEGSGRDEDDGGGEEALGRREAGDDSDGERAEVHGKGGGRGARGRGRGKGNIARRVAGLRAAAAADENNDNAAAAVEEERPAAQLPSHQAAAVAARNAANPQEASRARFLEIARRRAAHFAHFQADDEEGNGGVTAAAAANRGGQQQQKWRADAAQEREDWPGPFSTAIRLVEGRAAAAAARRQEVASTTAGNLKTAAIPLVNWSPTRKLDGGDGSIRSRQQRRVAPSLHDICAELLCANVNHVESLGCVPESMRKMIGARLCSRRMMTAQAIGLFFEGEPVEISVPDCSLIPELELTQQMAQCSTQRLEVLELGMCGRGLSDQCLTATFATGPGALSSLTLVALRGAYRLTDKGVSALLQAAPCLTSVNLSQCSLLTEGAVKAVADCLGTQLCALSLEGCAQMDGLKLLPVLLQMPCLKKLSLSGVGGVKDEVVSELAVVLGSTLEELHLADCRLLTDAAVVGVAACCLGLKVLDLDMLPLLSDMAISCLADGCRSLRVLSLKRAKLSDEAVAAFITASGSSLCEISLNSVRQAGDNTLVALAKHSRMSLEVLDMSWCRSVTDHGLGFVADSCPLLRELRLFGCTQVTRFFMDGHSNSSLEVIGFGRENITSPGHWSNSGLWQSHQSAQL</sequence>
<dbReference type="Proteomes" id="UP001497444">
    <property type="component" value="Chromosome 18"/>
</dbReference>
<evidence type="ECO:0000256" key="1">
    <source>
        <dbReference type="SAM" id="MobiDB-lite"/>
    </source>
</evidence>
<feature type="compositionally biased region" description="Basic residues" evidence="1">
    <location>
        <begin position="1"/>
        <end position="10"/>
    </location>
</feature>
<evidence type="ECO:0000313" key="2">
    <source>
        <dbReference type="EMBL" id="CAK9266425.1"/>
    </source>
</evidence>
<organism evidence="2 3">
    <name type="scientific">Sphagnum jensenii</name>
    <dbReference type="NCBI Taxonomy" id="128206"/>
    <lineage>
        <taxon>Eukaryota</taxon>
        <taxon>Viridiplantae</taxon>
        <taxon>Streptophyta</taxon>
        <taxon>Embryophyta</taxon>
        <taxon>Bryophyta</taxon>
        <taxon>Sphagnophytina</taxon>
        <taxon>Sphagnopsida</taxon>
        <taxon>Sphagnales</taxon>
        <taxon>Sphagnaceae</taxon>
        <taxon>Sphagnum</taxon>
    </lineage>
</organism>
<feature type="compositionally biased region" description="Low complexity" evidence="1">
    <location>
        <begin position="213"/>
        <end position="225"/>
    </location>
</feature>
<feature type="compositionally biased region" description="Low complexity" evidence="1">
    <location>
        <begin position="240"/>
        <end position="249"/>
    </location>
</feature>
<dbReference type="InterPro" id="IPR006553">
    <property type="entry name" value="Leu-rich_rpt_Cys-con_subtyp"/>
</dbReference>
<feature type="region of interest" description="Disordered" evidence="1">
    <location>
        <begin position="213"/>
        <end position="249"/>
    </location>
</feature>
<gene>
    <name evidence="2" type="ORF">CSSPJE1EN1_LOCUS11903</name>
</gene>
<feature type="compositionally biased region" description="Basic and acidic residues" evidence="1">
    <location>
        <begin position="166"/>
        <end position="185"/>
    </location>
</feature>
<dbReference type="Pfam" id="PF13516">
    <property type="entry name" value="LRR_6"/>
    <property type="match status" value="1"/>
</dbReference>
<dbReference type="PANTHER" id="PTHR13318">
    <property type="entry name" value="PARTNER OF PAIRED, ISOFORM B-RELATED"/>
    <property type="match status" value="1"/>
</dbReference>